<keyword evidence="1" id="KW-0805">Transcription regulation</keyword>
<proteinExistence type="predicted"/>
<dbReference type="Proteomes" id="UP000680304">
    <property type="component" value="Unassembled WGS sequence"/>
</dbReference>
<dbReference type="PROSITE" id="PS01124">
    <property type="entry name" value="HTH_ARAC_FAMILY_2"/>
    <property type="match status" value="1"/>
</dbReference>
<reference evidence="6 7" key="1">
    <citation type="submission" date="2021-04" db="EMBL/GenBank/DDBJ databases">
        <title>Draft genome sequence of Paenibacillus cisolokensis, LC2-13A.</title>
        <authorList>
            <person name="Uke A."/>
            <person name="Chhe C."/>
            <person name="Baramee S."/>
            <person name="Kosugi A."/>
        </authorList>
    </citation>
    <scope>NUCLEOTIDE SEQUENCE [LARGE SCALE GENOMIC DNA]</scope>
    <source>
        <strain evidence="6 7">LC2-13A</strain>
    </source>
</reference>
<name>A0ABQ4NCS8_9BACL</name>
<sequence>MALQISRNAQLTPYMATANGYGPYKAIEELKQYLSTNMFIHDIVIRFHARTPEQLYATSGTYGIDLFFEDIFRFESWSKDDFIRLSASLTAPVMRPVETVRYNRVVDERYAVYLSPLPSGSDSPYGVAMFLIDESAFRSLAANVLGEYNGMLYLLNGDNEVLYEYAQGDAGVGSDSVPEQLRAMDGDWSIANVSLDGRKYTAIRHISAKYGYSYVALMPTDQIMRKVDESRLLFNFTFSVVFVLGVILAVAFSIRNYKPLQKLAGIVSSQHQADGLPDARGTDELDYISTAVVQMAKEKEGLIHRLHSQANALREQVLLSLIKGKFKTREEWEDMLHFSNLRLDRPYFAVLLFLIDDYDKFRQDNSDSMQNLLKYSLVKVLEELSVEAGHGFGVELVDGRSIVFLINLNEGFDDEEVLRELAMEAKQIFHQYFRFTVTTGIGSICSDFTAVSRSFIEASHAARYRLVKGGNQVIFFRDIEQANRKDRWYPVETVERLVRAIRQGDGQAVEETVRQAFGHIPENNMPIGAAEYICFDIVNNIAKTLIELDIELDEAMSEALERLFVPHFETIEELERLVTDICRNVCRFIAGQKESKNIELLNRMKAYIDDHYTDHSITLESIAEQFGISPSYATRFFKDQTGESLMRYIDGLRMRQAKRLLKTTDLKLKDIMLEVGYVDSTNFIRKFKKNEGVTPIQYRNITNSGT</sequence>
<dbReference type="SMART" id="SM00342">
    <property type="entry name" value="HTH_ARAC"/>
    <property type="match status" value="1"/>
</dbReference>
<dbReference type="Gene3D" id="1.10.10.60">
    <property type="entry name" value="Homeodomain-like"/>
    <property type="match status" value="2"/>
</dbReference>
<feature type="transmembrane region" description="Helical" evidence="4">
    <location>
        <begin position="232"/>
        <end position="254"/>
    </location>
</feature>
<evidence type="ECO:0000313" key="6">
    <source>
        <dbReference type="EMBL" id="GIQ65749.1"/>
    </source>
</evidence>
<dbReference type="EMBL" id="BOVJ01000148">
    <property type="protein sequence ID" value="GIQ65749.1"/>
    <property type="molecule type" value="Genomic_DNA"/>
</dbReference>
<evidence type="ECO:0000259" key="5">
    <source>
        <dbReference type="PROSITE" id="PS01124"/>
    </source>
</evidence>
<keyword evidence="4" id="KW-0472">Membrane</keyword>
<evidence type="ECO:0000256" key="1">
    <source>
        <dbReference type="ARBA" id="ARBA00023015"/>
    </source>
</evidence>
<dbReference type="Pfam" id="PF17853">
    <property type="entry name" value="GGDEF_2"/>
    <property type="match status" value="1"/>
</dbReference>
<keyword evidence="7" id="KW-1185">Reference proteome</keyword>
<evidence type="ECO:0000256" key="2">
    <source>
        <dbReference type="ARBA" id="ARBA00023125"/>
    </source>
</evidence>
<dbReference type="InterPro" id="IPR018060">
    <property type="entry name" value="HTH_AraC"/>
</dbReference>
<evidence type="ECO:0000313" key="7">
    <source>
        <dbReference type="Proteomes" id="UP000680304"/>
    </source>
</evidence>
<keyword evidence="2" id="KW-0238">DNA-binding</keyword>
<evidence type="ECO:0000256" key="4">
    <source>
        <dbReference type="SAM" id="Phobius"/>
    </source>
</evidence>
<dbReference type="SUPFAM" id="SSF46689">
    <property type="entry name" value="Homeodomain-like"/>
    <property type="match status" value="2"/>
</dbReference>
<dbReference type="InterPro" id="IPR009057">
    <property type="entry name" value="Homeodomain-like_sf"/>
</dbReference>
<accession>A0ABQ4NCS8</accession>
<dbReference type="Pfam" id="PF12833">
    <property type="entry name" value="HTH_18"/>
    <property type="match status" value="1"/>
</dbReference>
<evidence type="ECO:0000256" key="3">
    <source>
        <dbReference type="ARBA" id="ARBA00023163"/>
    </source>
</evidence>
<gene>
    <name evidence="6" type="ORF">PACILC2_43170</name>
</gene>
<protein>
    <recommendedName>
        <fullName evidence="5">HTH araC/xylS-type domain-containing protein</fullName>
    </recommendedName>
</protein>
<keyword evidence="4" id="KW-0812">Transmembrane</keyword>
<organism evidence="6 7">
    <name type="scientific">Paenibacillus cisolokensis</name>
    <dbReference type="NCBI Taxonomy" id="1658519"/>
    <lineage>
        <taxon>Bacteria</taxon>
        <taxon>Bacillati</taxon>
        <taxon>Bacillota</taxon>
        <taxon>Bacilli</taxon>
        <taxon>Bacillales</taxon>
        <taxon>Paenibacillaceae</taxon>
        <taxon>Paenibacillus</taxon>
    </lineage>
</organism>
<dbReference type="PANTHER" id="PTHR43280:SF10">
    <property type="entry name" value="REGULATORY PROTEIN POCR"/>
    <property type="match status" value="1"/>
</dbReference>
<dbReference type="RefSeq" id="WP_213530244.1">
    <property type="nucleotide sequence ID" value="NZ_BOVJ01000148.1"/>
</dbReference>
<comment type="caution">
    <text evidence="6">The sequence shown here is derived from an EMBL/GenBank/DDBJ whole genome shotgun (WGS) entry which is preliminary data.</text>
</comment>
<keyword evidence="3" id="KW-0804">Transcription</keyword>
<feature type="domain" description="HTH araC/xylS-type" evidence="5">
    <location>
        <begin position="602"/>
        <end position="701"/>
    </location>
</feature>
<dbReference type="PANTHER" id="PTHR43280">
    <property type="entry name" value="ARAC-FAMILY TRANSCRIPTIONAL REGULATOR"/>
    <property type="match status" value="1"/>
</dbReference>
<keyword evidence="4" id="KW-1133">Transmembrane helix</keyword>
<dbReference type="InterPro" id="IPR041522">
    <property type="entry name" value="CdaR_GGDEF"/>
</dbReference>